<comment type="caution">
    <text evidence="1">The sequence shown here is derived from an EMBL/GenBank/DDBJ whole genome shotgun (WGS) entry which is preliminary data.</text>
</comment>
<dbReference type="Gene3D" id="1.20.120.450">
    <property type="entry name" value="dinb family like domain"/>
    <property type="match status" value="1"/>
</dbReference>
<evidence type="ECO:0000313" key="1">
    <source>
        <dbReference type="EMBL" id="RRH73545.1"/>
    </source>
</evidence>
<dbReference type="InterPro" id="IPR034660">
    <property type="entry name" value="DinB/YfiT-like"/>
</dbReference>
<gene>
    <name evidence="1" type="ORF">EG244_12760</name>
</gene>
<dbReference type="Proteomes" id="UP000282125">
    <property type="component" value="Unassembled WGS sequence"/>
</dbReference>
<dbReference type="AlphaFoldDB" id="A0A3P3DH06"/>
<name>A0A3P3DH06_9RHOB</name>
<protein>
    <submittedName>
        <fullName evidence="1">Uncharacterized protein</fullName>
    </submittedName>
</protein>
<dbReference type="SUPFAM" id="SSF109854">
    <property type="entry name" value="DinB/YfiT-like putative metalloenzymes"/>
    <property type="match status" value="1"/>
</dbReference>
<keyword evidence="2" id="KW-1185">Reference proteome</keyword>
<dbReference type="EMBL" id="RRAZ01000017">
    <property type="protein sequence ID" value="RRH73545.1"/>
    <property type="molecule type" value="Genomic_DNA"/>
</dbReference>
<evidence type="ECO:0000313" key="2">
    <source>
        <dbReference type="Proteomes" id="UP000282125"/>
    </source>
</evidence>
<reference evidence="1 2" key="1">
    <citation type="submission" date="2018-11" db="EMBL/GenBank/DDBJ databases">
        <title>Gemmobacter sp. nov., YIM 102744-1 draft genome.</title>
        <authorList>
            <person name="Li G."/>
            <person name="Jiang Y."/>
        </authorList>
    </citation>
    <scope>NUCLEOTIDE SEQUENCE [LARGE SCALE GENOMIC DNA]</scope>
    <source>
        <strain evidence="1 2">YIM 102744-1</strain>
    </source>
</reference>
<sequence>MARFNRWQNHLLLDCLDALPVPRLRGLLQAREGAFGDLLSRALVSDLIWMRRLEQVPEVLHPALAEGLALVDFAAWRRERQSVDALLVAWSARQGAGGTGGQLYWYAAESGRVVSQPLGLCLTQIFWSQGEARGRITEHLLGAGVALSLPDLLSLPEDAEWMA</sequence>
<dbReference type="RefSeq" id="WP_124965379.1">
    <property type="nucleotide sequence ID" value="NZ_RRAZ01000017.1"/>
</dbReference>
<dbReference type="OrthoDB" id="9807509at2"/>
<proteinExistence type="predicted"/>
<organism evidence="1 2">
    <name type="scientific">Falsigemmobacter faecalis</name>
    <dbReference type="NCBI Taxonomy" id="2488730"/>
    <lineage>
        <taxon>Bacteria</taxon>
        <taxon>Pseudomonadati</taxon>
        <taxon>Pseudomonadota</taxon>
        <taxon>Alphaproteobacteria</taxon>
        <taxon>Rhodobacterales</taxon>
        <taxon>Paracoccaceae</taxon>
        <taxon>Falsigemmobacter</taxon>
    </lineage>
</organism>
<accession>A0A3P3DH06</accession>